<gene>
    <name evidence="6" type="ORF">SCHPADRAFT_931566</name>
</gene>
<dbReference type="PANTHER" id="PTHR30457:SF0">
    <property type="entry name" value="PHOSPHATASE, PUTATIVE (AFU_ORTHOLOGUE AFUA_4G01070)-RELATED"/>
    <property type="match status" value="1"/>
</dbReference>
<evidence type="ECO:0000256" key="3">
    <source>
        <dbReference type="ARBA" id="ARBA00022801"/>
    </source>
</evidence>
<feature type="signal peptide" evidence="4">
    <location>
        <begin position="1"/>
        <end position="23"/>
    </location>
</feature>
<dbReference type="EMBL" id="KQ086076">
    <property type="protein sequence ID" value="KLO08832.1"/>
    <property type="molecule type" value="Genomic_DNA"/>
</dbReference>
<feature type="domain" description="Survival protein SurE-like phosphatase/nucleotidase" evidence="5">
    <location>
        <begin position="27"/>
        <end position="246"/>
    </location>
</feature>
<evidence type="ECO:0000259" key="5">
    <source>
        <dbReference type="Pfam" id="PF01975"/>
    </source>
</evidence>
<evidence type="ECO:0000256" key="4">
    <source>
        <dbReference type="SAM" id="SignalP"/>
    </source>
</evidence>
<dbReference type="InterPro" id="IPR002828">
    <property type="entry name" value="SurE-like_Pase/nucleotidase"/>
</dbReference>
<reference evidence="6 7" key="1">
    <citation type="submission" date="2015-04" db="EMBL/GenBank/DDBJ databases">
        <title>Complete genome sequence of Schizopora paradoxa KUC8140, a cosmopolitan wood degrader in East Asia.</title>
        <authorList>
            <consortium name="DOE Joint Genome Institute"/>
            <person name="Min B."/>
            <person name="Park H."/>
            <person name="Jang Y."/>
            <person name="Kim J.-J."/>
            <person name="Kim K.H."/>
            <person name="Pangilinan J."/>
            <person name="Lipzen A."/>
            <person name="Riley R."/>
            <person name="Grigoriev I.V."/>
            <person name="Spatafora J.W."/>
            <person name="Choi I.-G."/>
        </authorList>
    </citation>
    <scope>NUCLEOTIDE SEQUENCE [LARGE SCALE GENOMIC DNA]</scope>
    <source>
        <strain evidence="6 7">KUC8140</strain>
    </source>
</reference>
<sequence length="314" mass="31518">MRAFLSAASVLFSVLLAVALVKAQTKIVLTNDDGWAVANIRAQNSALIAAGFNVVLSAPAENESGTGSDDEPATTVGANGCEFQSCPAGAPPTGNNASDTRLNYVNSFPVTSVRFGIQTVAPLFFDGDGPDFVVSGPNVGTNLGGTTGPTGSGTVGAACEAAKEGVPSVAFSGSGGSQVSFTTLSTSSASTTTADVFGALGVRFVEALLASSASPILPAGVTLNVNYRAASGSCTSASAFDFVFTRVTTATKSTPADVNTCGTTRLPTEANVVNNMPGCLASVSVMNATTKADVDASTQEFVLNRIGSSFFTCV</sequence>
<comment type="similarity">
    <text evidence="1">Belongs to the SurE nucleotidase family.</text>
</comment>
<dbReference type="PANTHER" id="PTHR30457">
    <property type="entry name" value="5'-NUCLEOTIDASE SURE"/>
    <property type="match status" value="1"/>
</dbReference>
<dbReference type="InterPro" id="IPR030048">
    <property type="entry name" value="SurE"/>
</dbReference>
<dbReference type="SUPFAM" id="SSF64167">
    <property type="entry name" value="SurE-like"/>
    <property type="match status" value="1"/>
</dbReference>
<dbReference type="Proteomes" id="UP000053477">
    <property type="component" value="Unassembled WGS sequence"/>
</dbReference>
<organism evidence="6 7">
    <name type="scientific">Schizopora paradoxa</name>
    <dbReference type="NCBI Taxonomy" id="27342"/>
    <lineage>
        <taxon>Eukaryota</taxon>
        <taxon>Fungi</taxon>
        <taxon>Dikarya</taxon>
        <taxon>Basidiomycota</taxon>
        <taxon>Agaricomycotina</taxon>
        <taxon>Agaricomycetes</taxon>
        <taxon>Hymenochaetales</taxon>
        <taxon>Schizoporaceae</taxon>
        <taxon>Schizopora</taxon>
    </lineage>
</organism>
<keyword evidence="2" id="KW-0479">Metal-binding</keyword>
<accession>A0A0H2RBL7</accession>
<keyword evidence="3" id="KW-0378">Hydrolase</keyword>
<keyword evidence="4" id="KW-0732">Signal</keyword>
<dbReference type="STRING" id="27342.A0A0H2RBL7"/>
<keyword evidence="7" id="KW-1185">Reference proteome</keyword>
<dbReference type="AlphaFoldDB" id="A0A0H2RBL7"/>
<dbReference type="InterPro" id="IPR036523">
    <property type="entry name" value="SurE-like_sf"/>
</dbReference>
<name>A0A0H2RBL7_9AGAM</name>
<dbReference type="OrthoDB" id="4018688at2759"/>
<dbReference type="GO" id="GO:0008252">
    <property type="term" value="F:nucleotidase activity"/>
    <property type="evidence" value="ECO:0007669"/>
    <property type="project" value="InterPro"/>
</dbReference>
<evidence type="ECO:0000313" key="7">
    <source>
        <dbReference type="Proteomes" id="UP000053477"/>
    </source>
</evidence>
<feature type="chain" id="PRO_5005201821" evidence="4">
    <location>
        <begin position="24"/>
        <end position="314"/>
    </location>
</feature>
<dbReference type="InParanoid" id="A0A0H2RBL7"/>
<proteinExistence type="inferred from homology"/>
<dbReference type="GO" id="GO:0046872">
    <property type="term" value="F:metal ion binding"/>
    <property type="evidence" value="ECO:0007669"/>
    <property type="project" value="UniProtKB-KW"/>
</dbReference>
<evidence type="ECO:0000256" key="1">
    <source>
        <dbReference type="ARBA" id="ARBA00011062"/>
    </source>
</evidence>
<protein>
    <submittedName>
        <fullName evidence="6">Sure-like protein</fullName>
    </submittedName>
</protein>
<evidence type="ECO:0000256" key="2">
    <source>
        <dbReference type="ARBA" id="ARBA00022723"/>
    </source>
</evidence>
<dbReference type="Pfam" id="PF01975">
    <property type="entry name" value="SurE"/>
    <property type="match status" value="1"/>
</dbReference>
<evidence type="ECO:0000313" key="6">
    <source>
        <dbReference type="EMBL" id="KLO08832.1"/>
    </source>
</evidence>
<dbReference type="Gene3D" id="3.40.1210.10">
    <property type="entry name" value="Survival protein SurE-like phosphatase/nucleotidase"/>
    <property type="match status" value="1"/>
</dbReference>